<name>A0ABW4EU02_9PSEU</name>
<comment type="subcellular location">
    <subcellularLocation>
        <location evidence="1">Membrane</location>
        <topology evidence="1">Multi-pass membrane protein</topology>
    </subcellularLocation>
</comment>
<evidence type="ECO:0000259" key="8">
    <source>
        <dbReference type="Pfam" id="PF07291"/>
    </source>
</evidence>
<evidence type="ECO:0000256" key="3">
    <source>
        <dbReference type="ARBA" id="ARBA00022989"/>
    </source>
</evidence>
<evidence type="ECO:0000256" key="6">
    <source>
        <dbReference type="SAM" id="MobiDB-lite"/>
    </source>
</evidence>
<proteinExistence type="predicted"/>
<feature type="domain" description="Methylamine utilisation protein MauE" evidence="8">
    <location>
        <begin position="2"/>
        <end position="84"/>
    </location>
</feature>
<reference evidence="10" key="1">
    <citation type="journal article" date="2019" name="Int. J. Syst. Evol. Microbiol.">
        <title>The Global Catalogue of Microorganisms (GCM) 10K type strain sequencing project: providing services to taxonomists for standard genome sequencing and annotation.</title>
        <authorList>
            <consortium name="The Broad Institute Genomics Platform"/>
            <consortium name="The Broad Institute Genome Sequencing Center for Infectious Disease"/>
            <person name="Wu L."/>
            <person name="Ma J."/>
        </authorList>
    </citation>
    <scope>NUCLEOTIDE SEQUENCE [LARGE SCALE GENOMIC DNA]</scope>
    <source>
        <strain evidence="10">CCM 7043</strain>
    </source>
</reference>
<keyword evidence="10" id="KW-1185">Reference proteome</keyword>
<comment type="caution">
    <text evidence="9">The sequence shown here is derived from an EMBL/GenBank/DDBJ whole genome shotgun (WGS) entry which is preliminary data.</text>
</comment>
<keyword evidence="2 7" id="KW-0812">Transmembrane</keyword>
<evidence type="ECO:0000256" key="4">
    <source>
        <dbReference type="ARBA" id="ARBA00023136"/>
    </source>
</evidence>
<gene>
    <name evidence="9" type="ORF">ACFSJD_13065</name>
</gene>
<feature type="coiled-coil region" evidence="5">
    <location>
        <begin position="176"/>
        <end position="217"/>
    </location>
</feature>
<feature type="compositionally biased region" description="Pro residues" evidence="6">
    <location>
        <begin position="154"/>
        <end position="166"/>
    </location>
</feature>
<keyword evidence="5" id="KW-0175">Coiled coil</keyword>
<evidence type="ECO:0000256" key="7">
    <source>
        <dbReference type="SAM" id="Phobius"/>
    </source>
</evidence>
<feature type="region of interest" description="Disordered" evidence="6">
    <location>
        <begin position="120"/>
        <end position="174"/>
    </location>
</feature>
<sequence>MIGALARLGLAAVWIVSGAVKLLDPGQTYLAVKAYGVLPTAMIGPVADALPLVELCLGMLLLVGIGVWLNAFLSAALLLVFIAYGQELLPDAAFLALAAWLVLRPRTWASLGAMAIPRTATPEVETEPPAAARPTSAAGRTKPAPARPTATAPRPAPPTATAPSPAPANTADTASHAQLVQQIAQVKGALAQTRRQLRALERAHSAQTARADRAEAARDAALAHAAAVAQKPRTTRVAIINSGRVTGIEMRTGSRAEEFSAAWPTH</sequence>
<protein>
    <submittedName>
        <fullName evidence="9">MauE/DoxX family redox-associated membrane protein</fullName>
    </submittedName>
</protein>
<dbReference type="Pfam" id="PF07291">
    <property type="entry name" value="MauE"/>
    <property type="match status" value="1"/>
</dbReference>
<feature type="transmembrane region" description="Helical" evidence="7">
    <location>
        <begin position="60"/>
        <end position="82"/>
    </location>
</feature>
<dbReference type="EMBL" id="JBHUCO010000012">
    <property type="protein sequence ID" value="MFD1518422.1"/>
    <property type="molecule type" value="Genomic_DNA"/>
</dbReference>
<evidence type="ECO:0000313" key="9">
    <source>
        <dbReference type="EMBL" id="MFD1518422.1"/>
    </source>
</evidence>
<evidence type="ECO:0000256" key="1">
    <source>
        <dbReference type="ARBA" id="ARBA00004141"/>
    </source>
</evidence>
<dbReference type="Proteomes" id="UP001597114">
    <property type="component" value="Unassembled WGS sequence"/>
</dbReference>
<dbReference type="InterPro" id="IPR009908">
    <property type="entry name" value="Methylamine_util_MauE"/>
</dbReference>
<feature type="compositionally biased region" description="Low complexity" evidence="6">
    <location>
        <begin position="137"/>
        <end position="153"/>
    </location>
</feature>
<evidence type="ECO:0000256" key="2">
    <source>
        <dbReference type="ARBA" id="ARBA00022692"/>
    </source>
</evidence>
<accession>A0ABW4EU02</accession>
<keyword evidence="3 7" id="KW-1133">Transmembrane helix</keyword>
<dbReference type="RefSeq" id="WP_344720693.1">
    <property type="nucleotide sequence ID" value="NZ_BAAAUS010000006.1"/>
</dbReference>
<keyword evidence="4 7" id="KW-0472">Membrane</keyword>
<evidence type="ECO:0000256" key="5">
    <source>
        <dbReference type="SAM" id="Coils"/>
    </source>
</evidence>
<evidence type="ECO:0000313" key="10">
    <source>
        <dbReference type="Proteomes" id="UP001597114"/>
    </source>
</evidence>
<organism evidence="9 10">
    <name type="scientific">Pseudonocardia yunnanensis</name>
    <dbReference type="NCBI Taxonomy" id="58107"/>
    <lineage>
        <taxon>Bacteria</taxon>
        <taxon>Bacillati</taxon>
        <taxon>Actinomycetota</taxon>
        <taxon>Actinomycetes</taxon>
        <taxon>Pseudonocardiales</taxon>
        <taxon>Pseudonocardiaceae</taxon>
        <taxon>Pseudonocardia</taxon>
    </lineage>
</organism>